<reference evidence="2" key="1">
    <citation type="journal article" date="2021" name="Nat. Microbiol.">
        <title>Cocultivation of an ultrasmall environmental parasitic bacterium with lytic ability against bacteria associated with wastewater foams.</title>
        <authorList>
            <person name="Batinovic S."/>
            <person name="Rose J.J.A."/>
            <person name="Ratcliffe J."/>
            <person name="Seviour R.J."/>
            <person name="Petrovski S."/>
        </authorList>
    </citation>
    <scope>NUCLEOTIDE SEQUENCE</scope>
    <source>
        <strain evidence="2">CON44</strain>
    </source>
</reference>
<dbReference type="AlphaFoldDB" id="A0A857LKZ8"/>
<keyword evidence="1" id="KW-0732">Signal</keyword>
<gene>
    <name evidence="2" type="ORF">GII30_06170</name>
</gene>
<accession>A0A857LKZ8</accession>
<dbReference type="Pfam" id="PF12079">
    <property type="entry name" value="DUF3558"/>
    <property type="match status" value="1"/>
</dbReference>
<dbReference type="PROSITE" id="PS51257">
    <property type="entry name" value="PROKAR_LIPOPROTEIN"/>
    <property type="match status" value="1"/>
</dbReference>
<evidence type="ECO:0000313" key="2">
    <source>
        <dbReference type="EMBL" id="QHN38814.1"/>
    </source>
</evidence>
<sequence>MKRILYTLTALAAALLLLAGCTVDGTPVATGQGDTGGDSTVDTDRYDNLLLECNILSDATIVKVVGGSSAQGTFVGAICRWIVTGASTTSVTFAWYESGSLNSEKQIAKKFGYTTENVKIASQTGFTQRDPKDPGKCGVTARAPSRGVFTWWTEPRDGTPADPCAVPTKLMELVLSGGQ</sequence>
<name>A0A857LKZ8_9ACTN</name>
<proteinExistence type="predicted"/>
<feature type="chain" id="PRO_5038866485" evidence="1">
    <location>
        <begin position="20"/>
        <end position="179"/>
    </location>
</feature>
<feature type="signal peptide" evidence="1">
    <location>
        <begin position="1"/>
        <end position="19"/>
    </location>
</feature>
<dbReference type="RefSeq" id="WP_005186570.1">
    <property type="nucleotide sequence ID" value="NZ_CP045804.1"/>
</dbReference>
<evidence type="ECO:0000256" key="1">
    <source>
        <dbReference type="SAM" id="SignalP"/>
    </source>
</evidence>
<organism evidence="2">
    <name type="scientific">Gordonia amarae</name>
    <dbReference type="NCBI Taxonomy" id="36821"/>
    <lineage>
        <taxon>Bacteria</taxon>
        <taxon>Bacillati</taxon>
        <taxon>Actinomycetota</taxon>
        <taxon>Actinomycetes</taxon>
        <taxon>Mycobacteriales</taxon>
        <taxon>Gordoniaceae</taxon>
        <taxon>Gordonia</taxon>
    </lineage>
</organism>
<dbReference type="EMBL" id="CP045810">
    <property type="protein sequence ID" value="QHN38814.1"/>
    <property type="molecule type" value="Genomic_DNA"/>
</dbReference>
<protein>
    <submittedName>
        <fullName evidence="2">DUF3558 domain-containing protein</fullName>
    </submittedName>
</protein>
<dbReference type="InterPro" id="IPR024520">
    <property type="entry name" value="DUF3558"/>
</dbReference>